<dbReference type="Gene3D" id="3.40.33.10">
    <property type="entry name" value="CAP"/>
    <property type="match status" value="1"/>
</dbReference>
<evidence type="ECO:0000313" key="7">
    <source>
        <dbReference type="Proteomes" id="UP000584931"/>
    </source>
</evidence>
<gene>
    <name evidence="4" type="ORF">HNR06_005150</name>
    <name evidence="5" type="ORF">NOSIN_10460</name>
</gene>
<comment type="caution">
    <text evidence="5">The sequence shown here is derived from an EMBL/GenBank/DDBJ whole genome shotgun (WGS) entry which is preliminary data.</text>
</comment>
<feature type="signal peptide" evidence="2">
    <location>
        <begin position="1"/>
        <end position="26"/>
    </location>
</feature>
<evidence type="ECO:0000256" key="2">
    <source>
        <dbReference type="SAM" id="SignalP"/>
    </source>
</evidence>
<evidence type="ECO:0000313" key="5">
    <source>
        <dbReference type="EMBL" id="OOC54177.1"/>
    </source>
</evidence>
<dbReference type="EMBL" id="JACCHL010000001">
    <property type="protein sequence ID" value="NYH55561.1"/>
    <property type="molecule type" value="Genomic_DNA"/>
</dbReference>
<dbReference type="InterPro" id="IPR014044">
    <property type="entry name" value="CAP_dom"/>
</dbReference>
<reference evidence="4 7" key="3">
    <citation type="submission" date="2020-07" db="EMBL/GenBank/DDBJ databases">
        <title>Sequencing the genomes of 1000 actinobacteria strains.</title>
        <authorList>
            <person name="Klenk H.-P."/>
        </authorList>
    </citation>
    <scope>NUCLEOTIDE SEQUENCE [LARGE SCALE GENOMIC DNA]</scope>
    <source>
        <strain evidence="4 7">DSM 45278</strain>
    </source>
</reference>
<dbReference type="PANTHER" id="PTHR31157">
    <property type="entry name" value="SCP DOMAIN-CONTAINING PROTEIN"/>
    <property type="match status" value="1"/>
</dbReference>
<sequence>MRNRLVRGPVLAGLAMALCCAGVTGAADPDVFGDGSSPSASGSGGGWPPPWAGGAEDQAEPWPEAEAEVVRLVNEQRTRAGCDALGTDKVLAEAAREHSQARAGGGSDTGAPFLHSTSAGDRARELGYDRVAGEIVASGFETPEEAVRTWTSHSGHEKVLLRCSAQEVGAGVVHDEDGPFWTLILGYGS</sequence>
<evidence type="ECO:0000259" key="3">
    <source>
        <dbReference type="Pfam" id="PF00188"/>
    </source>
</evidence>
<reference evidence="6" key="1">
    <citation type="submission" date="2016-08" db="EMBL/GenBank/DDBJ databases">
        <authorList>
            <person name="Tokovenko B."/>
            <person name="Kalinowski J."/>
        </authorList>
    </citation>
    <scope>NUCLEOTIDE SEQUENCE [LARGE SCALE GENOMIC DNA]</scope>
    <source>
        <strain evidence="6">UTMC102</strain>
    </source>
</reference>
<dbReference type="Proteomes" id="UP000584931">
    <property type="component" value="Unassembled WGS sequence"/>
</dbReference>
<dbReference type="STRING" id="501010.NOSIN_10460"/>
<feature type="domain" description="SCP" evidence="3">
    <location>
        <begin position="70"/>
        <end position="183"/>
    </location>
</feature>
<name>A0A1V3C036_9ACTN</name>
<evidence type="ECO:0000313" key="4">
    <source>
        <dbReference type="EMBL" id="NYH55561.1"/>
    </source>
</evidence>
<evidence type="ECO:0000256" key="1">
    <source>
        <dbReference type="SAM" id="MobiDB-lite"/>
    </source>
</evidence>
<organism evidence="5 6">
    <name type="scientific">Nocardiopsis sinuspersici</name>
    <dbReference type="NCBI Taxonomy" id="501010"/>
    <lineage>
        <taxon>Bacteria</taxon>
        <taxon>Bacillati</taxon>
        <taxon>Actinomycetota</taxon>
        <taxon>Actinomycetes</taxon>
        <taxon>Streptosporangiales</taxon>
        <taxon>Nocardiopsidaceae</taxon>
        <taxon>Nocardiopsis</taxon>
    </lineage>
</organism>
<proteinExistence type="predicted"/>
<accession>A0A1V3C036</accession>
<dbReference type="InterPro" id="IPR035940">
    <property type="entry name" value="CAP_sf"/>
</dbReference>
<dbReference type="AlphaFoldDB" id="A0A1V3C036"/>
<dbReference type="Pfam" id="PF00188">
    <property type="entry name" value="CAP"/>
    <property type="match status" value="1"/>
</dbReference>
<accession>A0A7Z0BLU0</accession>
<dbReference type="Proteomes" id="UP000189004">
    <property type="component" value="Unassembled WGS sequence"/>
</dbReference>
<dbReference type="RefSeq" id="WP_077690576.1">
    <property type="nucleotide sequence ID" value="NZ_JACCHL010000001.1"/>
</dbReference>
<keyword evidence="2" id="KW-0732">Signal</keyword>
<protein>
    <submittedName>
        <fullName evidence="5">SCP-like extracellular protein</fullName>
    </submittedName>
    <submittedName>
        <fullName evidence="4">Uncharacterized protein YkwD</fullName>
    </submittedName>
</protein>
<feature type="region of interest" description="Disordered" evidence="1">
    <location>
        <begin position="32"/>
        <end position="63"/>
    </location>
</feature>
<dbReference type="CDD" id="cd05379">
    <property type="entry name" value="CAP_bacterial"/>
    <property type="match status" value="1"/>
</dbReference>
<feature type="chain" id="PRO_5044566671" evidence="2">
    <location>
        <begin position="27"/>
        <end position="189"/>
    </location>
</feature>
<dbReference type="PANTHER" id="PTHR31157:SF1">
    <property type="entry name" value="SCP DOMAIN-CONTAINING PROTEIN"/>
    <property type="match status" value="1"/>
</dbReference>
<evidence type="ECO:0000313" key="6">
    <source>
        <dbReference type="Proteomes" id="UP000189004"/>
    </source>
</evidence>
<dbReference type="SUPFAM" id="SSF55797">
    <property type="entry name" value="PR-1-like"/>
    <property type="match status" value="1"/>
</dbReference>
<reference evidence="5" key="2">
    <citation type="submission" date="2016-08" db="EMBL/GenBank/DDBJ databases">
        <authorList>
            <person name="Seilhamer J.J."/>
        </authorList>
    </citation>
    <scope>NUCLEOTIDE SEQUENCE [LARGE SCALE GENOMIC DNA]</scope>
    <source>
        <strain evidence="5">UTMC102</strain>
    </source>
</reference>
<keyword evidence="6" id="KW-1185">Reference proteome</keyword>
<dbReference type="OrthoDB" id="3430475at2"/>
<dbReference type="EMBL" id="MCOK01000001">
    <property type="protein sequence ID" value="OOC54177.1"/>
    <property type="molecule type" value="Genomic_DNA"/>
</dbReference>